<feature type="transmembrane region" description="Helical" evidence="6">
    <location>
        <begin position="6"/>
        <end position="23"/>
    </location>
</feature>
<dbReference type="OrthoDB" id="5620at2759"/>
<keyword evidence="4 6" id="KW-1133">Transmembrane helix</keyword>
<dbReference type="EMBL" id="LFYR01001180">
    <property type="protein sequence ID" value="KMZ64097.1"/>
    <property type="molecule type" value="Genomic_DNA"/>
</dbReference>
<evidence type="ECO:0000313" key="7">
    <source>
        <dbReference type="EMBL" id="KMZ64097.1"/>
    </source>
</evidence>
<comment type="subcellular location">
    <subcellularLocation>
        <location evidence="1">Membrane</location>
    </subcellularLocation>
</comment>
<comment type="similarity">
    <text evidence="2">Belongs to the TMEM14 family.</text>
</comment>
<protein>
    <submittedName>
        <fullName evidence="7">Transmembrane proteins 14C</fullName>
    </submittedName>
</protein>
<dbReference type="InterPro" id="IPR044890">
    <property type="entry name" value="TMEM14_sf"/>
</dbReference>
<evidence type="ECO:0000256" key="6">
    <source>
        <dbReference type="SAM" id="Phobius"/>
    </source>
</evidence>
<evidence type="ECO:0000313" key="8">
    <source>
        <dbReference type="Proteomes" id="UP000036987"/>
    </source>
</evidence>
<dbReference type="GO" id="GO:0015908">
    <property type="term" value="P:fatty acid transport"/>
    <property type="evidence" value="ECO:0000318"/>
    <property type="project" value="GO_Central"/>
</dbReference>
<comment type="caution">
    <text evidence="7">The sequence shown here is derived from an EMBL/GenBank/DDBJ whole genome shotgun (WGS) entry which is preliminary data.</text>
</comment>
<dbReference type="GO" id="GO:0009706">
    <property type="term" value="C:chloroplast inner membrane"/>
    <property type="evidence" value="ECO:0000318"/>
    <property type="project" value="GO_Central"/>
</dbReference>
<evidence type="ECO:0000256" key="1">
    <source>
        <dbReference type="ARBA" id="ARBA00004370"/>
    </source>
</evidence>
<accession>A0A0K9P7C3</accession>
<dbReference type="Gene3D" id="1.10.10.1740">
    <property type="entry name" value="Transmembrane protein 14-like"/>
    <property type="match status" value="1"/>
</dbReference>
<dbReference type="Pfam" id="PF03647">
    <property type="entry name" value="Tmemb_14"/>
    <property type="match status" value="1"/>
</dbReference>
<evidence type="ECO:0000256" key="3">
    <source>
        <dbReference type="ARBA" id="ARBA00022692"/>
    </source>
</evidence>
<name>A0A0K9P7C3_ZOSMR</name>
<dbReference type="InterPro" id="IPR005349">
    <property type="entry name" value="TMEM14"/>
</dbReference>
<keyword evidence="8" id="KW-1185">Reference proteome</keyword>
<dbReference type="Proteomes" id="UP000036987">
    <property type="component" value="Unassembled WGS sequence"/>
</dbReference>
<proteinExistence type="inferred from homology"/>
<dbReference type="STRING" id="29655.A0A0K9P7C3"/>
<keyword evidence="3 6" id="KW-0812">Transmembrane</keyword>
<evidence type="ECO:0000256" key="2">
    <source>
        <dbReference type="ARBA" id="ARBA00007590"/>
    </source>
</evidence>
<dbReference type="AlphaFoldDB" id="A0A0K9P7C3"/>
<gene>
    <name evidence="7" type="ORF">ZOSMA_381G00040</name>
</gene>
<dbReference type="PANTHER" id="PTHR12668:SF5">
    <property type="entry name" value="PROTEIN FATTY ACID EXPORT 5-RELATED"/>
    <property type="match status" value="1"/>
</dbReference>
<dbReference type="OMA" id="ANSHKIM"/>
<organism evidence="7 8">
    <name type="scientific">Zostera marina</name>
    <name type="common">Eelgrass</name>
    <dbReference type="NCBI Taxonomy" id="29655"/>
    <lineage>
        <taxon>Eukaryota</taxon>
        <taxon>Viridiplantae</taxon>
        <taxon>Streptophyta</taxon>
        <taxon>Embryophyta</taxon>
        <taxon>Tracheophyta</taxon>
        <taxon>Spermatophyta</taxon>
        <taxon>Magnoliopsida</taxon>
        <taxon>Liliopsida</taxon>
        <taxon>Zosteraceae</taxon>
        <taxon>Zostera</taxon>
    </lineage>
</organism>
<sequence>MHNFCLTIPYGLLVLAGGFLAFIKKGSTASLAGGGGSGLVLLLAGYLSLKAFEKRKNSYFAMFLETVCAFGLTYIMGKRYLETSKIMPAGVVAVLSTIMA</sequence>
<feature type="transmembrane region" description="Helical" evidence="6">
    <location>
        <begin position="30"/>
        <end position="47"/>
    </location>
</feature>
<dbReference type="GO" id="GO:0015245">
    <property type="term" value="F:fatty acid transmembrane transporter activity"/>
    <property type="evidence" value="ECO:0000318"/>
    <property type="project" value="GO_Central"/>
</dbReference>
<reference evidence="8" key="1">
    <citation type="journal article" date="2016" name="Nature">
        <title>The genome of the seagrass Zostera marina reveals angiosperm adaptation to the sea.</title>
        <authorList>
            <person name="Olsen J.L."/>
            <person name="Rouze P."/>
            <person name="Verhelst B."/>
            <person name="Lin Y.-C."/>
            <person name="Bayer T."/>
            <person name="Collen J."/>
            <person name="Dattolo E."/>
            <person name="De Paoli E."/>
            <person name="Dittami S."/>
            <person name="Maumus F."/>
            <person name="Michel G."/>
            <person name="Kersting A."/>
            <person name="Lauritano C."/>
            <person name="Lohaus R."/>
            <person name="Toepel M."/>
            <person name="Tonon T."/>
            <person name="Vanneste K."/>
            <person name="Amirebrahimi M."/>
            <person name="Brakel J."/>
            <person name="Bostroem C."/>
            <person name="Chovatia M."/>
            <person name="Grimwood J."/>
            <person name="Jenkins J.W."/>
            <person name="Jueterbock A."/>
            <person name="Mraz A."/>
            <person name="Stam W.T."/>
            <person name="Tice H."/>
            <person name="Bornberg-Bauer E."/>
            <person name="Green P.J."/>
            <person name="Pearson G.A."/>
            <person name="Procaccini G."/>
            <person name="Duarte C.M."/>
            <person name="Schmutz J."/>
            <person name="Reusch T.B.H."/>
            <person name="Van de Peer Y."/>
        </authorList>
    </citation>
    <scope>NUCLEOTIDE SEQUENCE [LARGE SCALE GENOMIC DNA]</scope>
    <source>
        <strain evidence="8">cv. Finnish</strain>
    </source>
</reference>
<evidence type="ECO:0000256" key="4">
    <source>
        <dbReference type="ARBA" id="ARBA00022989"/>
    </source>
</evidence>
<dbReference type="PANTHER" id="PTHR12668">
    <property type="entry name" value="TRANSMEMBRANE PROTEIN 14, 15"/>
    <property type="match status" value="1"/>
</dbReference>
<feature type="transmembrane region" description="Helical" evidence="6">
    <location>
        <begin position="59"/>
        <end position="77"/>
    </location>
</feature>
<keyword evidence="5 6" id="KW-0472">Membrane</keyword>
<evidence type="ECO:0000256" key="5">
    <source>
        <dbReference type="ARBA" id="ARBA00023136"/>
    </source>
</evidence>